<evidence type="ECO:0000256" key="1">
    <source>
        <dbReference type="SAM" id="Phobius"/>
    </source>
</evidence>
<keyword evidence="1" id="KW-0472">Membrane</keyword>
<accession>A0A894JHT1</accession>
<dbReference type="EMBL" id="MW080914">
    <property type="protein sequence ID" value="QRV59733.1"/>
    <property type="molecule type" value="Genomic_DNA"/>
</dbReference>
<geneLocation type="mitochondrion" evidence="2"/>
<proteinExistence type="predicted"/>
<reference evidence="2" key="1">
    <citation type="submission" date="2020-10" db="EMBL/GenBank/DDBJ databases">
        <title>The expanded plant-like mitogenome of the invasive quagga mussel, Dreissena rostriformis.</title>
        <authorList>
            <person name="Calcino A.D."/>
            <person name="Baranyi C."/>
            <person name="Wanninger A."/>
        </authorList>
    </citation>
    <scope>NUCLEOTIDE SEQUENCE</scope>
</reference>
<keyword evidence="1" id="KW-1133">Transmembrane helix</keyword>
<dbReference type="GeneID" id="67270458"/>
<dbReference type="RefSeq" id="YP_010165799.1">
    <property type="nucleotide sequence ID" value="NC_057514.1"/>
</dbReference>
<dbReference type="CTD" id="67270458"/>
<protein>
    <submittedName>
        <fullName evidence="2">Uncharacterized protein</fullName>
    </submittedName>
</protein>
<dbReference type="AlphaFoldDB" id="A0A894JHT1"/>
<organism evidence="2">
    <name type="scientific">Dreissena rostriformis</name>
    <dbReference type="NCBI Taxonomy" id="205083"/>
    <lineage>
        <taxon>Eukaryota</taxon>
        <taxon>Metazoa</taxon>
        <taxon>Spiralia</taxon>
        <taxon>Lophotrochozoa</taxon>
        <taxon>Mollusca</taxon>
        <taxon>Bivalvia</taxon>
        <taxon>Autobranchia</taxon>
        <taxon>Heteroconchia</taxon>
        <taxon>Euheterodonta</taxon>
        <taxon>Imparidentia</taxon>
        <taxon>Neoheterodontei</taxon>
        <taxon>Myida</taxon>
        <taxon>Dreissenoidea</taxon>
        <taxon>Dreissenidae</taxon>
        <taxon>Dreissena</taxon>
    </lineage>
</organism>
<evidence type="ECO:0000313" key="2">
    <source>
        <dbReference type="EMBL" id="QRV59733.1"/>
    </source>
</evidence>
<keyword evidence="1" id="KW-0812">Transmembrane</keyword>
<keyword evidence="2" id="KW-0496">Mitochondrion</keyword>
<feature type="transmembrane region" description="Helical" evidence="1">
    <location>
        <begin position="12"/>
        <end position="31"/>
    </location>
</feature>
<sequence length="37" mass="4626">MYESLYMFKFKWWVSYMAIMYPIKLLLMTTANKLLKK</sequence>
<gene>
    <name evidence="2" type="primary">orf10</name>
</gene>
<name>A0A894JHT1_9BIVA</name>